<evidence type="ECO:0000313" key="2">
    <source>
        <dbReference type="WBParaSite" id="jg23671"/>
    </source>
</evidence>
<keyword evidence="1" id="KW-1185">Reference proteome</keyword>
<evidence type="ECO:0000313" key="1">
    <source>
        <dbReference type="Proteomes" id="UP000887574"/>
    </source>
</evidence>
<sequence>MLNPPAQPTTTATPLEVSSLLDDKVTLVEGALLHSSGWWNGIPGLLHAPIPSPEKAGHFECWKGHENGDKEWK</sequence>
<proteinExistence type="predicted"/>
<accession>A0A915DX55</accession>
<dbReference type="WBParaSite" id="jg23671">
    <property type="protein sequence ID" value="jg23671"/>
    <property type="gene ID" value="jg23671"/>
</dbReference>
<dbReference type="Proteomes" id="UP000887574">
    <property type="component" value="Unplaced"/>
</dbReference>
<dbReference type="AlphaFoldDB" id="A0A915DX55"/>
<name>A0A915DX55_9BILA</name>
<organism evidence="1 2">
    <name type="scientific">Ditylenchus dipsaci</name>
    <dbReference type="NCBI Taxonomy" id="166011"/>
    <lineage>
        <taxon>Eukaryota</taxon>
        <taxon>Metazoa</taxon>
        <taxon>Ecdysozoa</taxon>
        <taxon>Nematoda</taxon>
        <taxon>Chromadorea</taxon>
        <taxon>Rhabditida</taxon>
        <taxon>Tylenchina</taxon>
        <taxon>Tylenchomorpha</taxon>
        <taxon>Sphaerularioidea</taxon>
        <taxon>Anguinidae</taxon>
        <taxon>Anguininae</taxon>
        <taxon>Ditylenchus</taxon>
    </lineage>
</organism>
<protein>
    <submittedName>
        <fullName evidence="2">Uncharacterized protein</fullName>
    </submittedName>
</protein>
<reference evidence="2" key="1">
    <citation type="submission" date="2022-11" db="UniProtKB">
        <authorList>
            <consortium name="WormBaseParasite"/>
        </authorList>
    </citation>
    <scope>IDENTIFICATION</scope>
</reference>